<dbReference type="AlphaFoldDB" id="A0A2G9UFU5"/>
<feature type="chain" id="PRO_5013970552" evidence="1">
    <location>
        <begin position="17"/>
        <end position="107"/>
    </location>
</feature>
<dbReference type="Proteomes" id="UP000230423">
    <property type="component" value="Unassembled WGS sequence"/>
</dbReference>
<evidence type="ECO:0000313" key="3">
    <source>
        <dbReference type="Proteomes" id="UP000230423"/>
    </source>
</evidence>
<name>A0A2G9UFU5_TELCI</name>
<gene>
    <name evidence="2" type="ORF">TELCIR_09075</name>
</gene>
<proteinExistence type="predicted"/>
<dbReference type="OrthoDB" id="5898919at2759"/>
<feature type="signal peptide" evidence="1">
    <location>
        <begin position="1"/>
        <end position="16"/>
    </location>
</feature>
<reference evidence="2 3" key="1">
    <citation type="submission" date="2015-09" db="EMBL/GenBank/DDBJ databases">
        <title>Draft genome of the parasitic nematode Teladorsagia circumcincta isolate WARC Sus (inbred).</title>
        <authorList>
            <person name="Mitreva M."/>
        </authorList>
    </citation>
    <scope>NUCLEOTIDE SEQUENCE [LARGE SCALE GENOMIC DNA]</scope>
    <source>
        <strain evidence="2 3">S</strain>
    </source>
</reference>
<accession>A0A2G9UFU5</accession>
<evidence type="ECO:0000313" key="2">
    <source>
        <dbReference type="EMBL" id="PIO69118.1"/>
    </source>
</evidence>
<keyword evidence="3" id="KW-1185">Reference proteome</keyword>
<keyword evidence="1" id="KW-0732">Signal</keyword>
<organism evidence="2 3">
    <name type="scientific">Teladorsagia circumcincta</name>
    <name type="common">Brown stomach worm</name>
    <name type="synonym">Ostertagia circumcincta</name>
    <dbReference type="NCBI Taxonomy" id="45464"/>
    <lineage>
        <taxon>Eukaryota</taxon>
        <taxon>Metazoa</taxon>
        <taxon>Ecdysozoa</taxon>
        <taxon>Nematoda</taxon>
        <taxon>Chromadorea</taxon>
        <taxon>Rhabditida</taxon>
        <taxon>Rhabditina</taxon>
        <taxon>Rhabditomorpha</taxon>
        <taxon>Strongyloidea</taxon>
        <taxon>Trichostrongylidae</taxon>
        <taxon>Teladorsagia</taxon>
    </lineage>
</organism>
<dbReference type="EMBL" id="KZ346775">
    <property type="protein sequence ID" value="PIO69118.1"/>
    <property type="molecule type" value="Genomic_DNA"/>
</dbReference>
<evidence type="ECO:0000256" key="1">
    <source>
        <dbReference type="SAM" id="SignalP"/>
    </source>
</evidence>
<sequence>MLALLVFFTIFTAFSSEEVLTIEEFAARPIPKEAQELTGEELAEYVNKQQPFFKAKYSPSVVKRRMASLMKMEYLKKDKRLLKVKMPEKTTDGNDTLPERSFLCLTD</sequence>
<protein>
    <submittedName>
        <fullName evidence="2">Uncharacterized protein</fullName>
    </submittedName>
</protein>